<evidence type="ECO:0000256" key="1">
    <source>
        <dbReference type="ARBA" id="ARBA00022737"/>
    </source>
</evidence>
<dbReference type="OrthoDB" id="497380at2759"/>
<evidence type="ECO:0000259" key="5">
    <source>
        <dbReference type="PROSITE" id="PS50303"/>
    </source>
</evidence>
<keyword evidence="1" id="KW-0677">Repeat</keyword>
<comment type="caution">
    <text evidence="6">The sequence shown here is derived from an EMBL/GenBank/DDBJ whole genome shotgun (WGS) entry which is preliminary data.</text>
</comment>
<dbReference type="EMBL" id="MAVT02000410">
    <property type="protein sequence ID" value="POS76078.1"/>
    <property type="molecule type" value="Genomic_DNA"/>
</dbReference>
<evidence type="ECO:0000256" key="4">
    <source>
        <dbReference type="SAM" id="MobiDB-lite"/>
    </source>
</evidence>
<feature type="compositionally biased region" description="Basic and acidic residues" evidence="4">
    <location>
        <begin position="7"/>
        <end position="44"/>
    </location>
</feature>
<dbReference type="InterPro" id="IPR033133">
    <property type="entry name" value="PUM-HD"/>
</dbReference>
<dbReference type="InterPro" id="IPR040059">
    <property type="entry name" value="PUM3"/>
</dbReference>
<name>A0A2P5I0M9_DIAHE</name>
<dbReference type="InterPro" id="IPR011989">
    <property type="entry name" value="ARM-like"/>
</dbReference>
<dbReference type="InParanoid" id="A0A2P5I0M9"/>
<keyword evidence="2" id="KW-0694">RNA-binding</keyword>
<reference evidence="6" key="1">
    <citation type="submission" date="2017-09" db="EMBL/GenBank/DDBJ databases">
        <title>Polyketide synthases of a Diaporthe helianthi virulent isolate.</title>
        <authorList>
            <person name="Baroncelli R."/>
        </authorList>
    </citation>
    <scope>NUCLEOTIDE SEQUENCE [LARGE SCALE GENOMIC DNA]</scope>
    <source>
        <strain evidence="6">7/96</strain>
    </source>
</reference>
<evidence type="ECO:0000313" key="7">
    <source>
        <dbReference type="Proteomes" id="UP000094444"/>
    </source>
</evidence>
<dbReference type="FunCoup" id="A0A2P5I0M9">
    <property type="interactions" value="911"/>
</dbReference>
<dbReference type="GO" id="GO:0005730">
    <property type="term" value="C:nucleolus"/>
    <property type="evidence" value="ECO:0007669"/>
    <property type="project" value="TreeGrafter"/>
</dbReference>
<organism evidence="6 7">
    <name type="scientific">Diaporthe helianthi</name>
    <dbReference type="NCBI Taxonomy" id="158607"/>
    <lineage>
        <taxon>Eukaryota</taxon>
        <taxon>Fungi</taxon>
        <taxon>Dikarya</taxon>
        <taxon>Ascomycota</taxon>
        <taxon>Pezizomycotina</taxon>
        <taxon>Sordariomycetes</taxon>
        <taxon>Sordariomycetidae</taxon>
        <taxon>Diaporthales</taxon>
        <taxon>Diaporthaceae</taxon>
        <taxon>Diaporthe</taxon>
    </lineage>
</organism>
<dbReference type="PANTHER" id="PTHR13389">
    <property type="entry name" value="PUMILIO HOMOLOG 3"/>
    <property type="match status" value="1"/>
</dbReference>
<dbReference type="GO" id="GO:0006417">
    <property type="term" value="P:regulation of translation"/>
    <property type="evidence" value="ECO:0007669"/>
    <property type="project" value="TreeGrafter"/>
</dbReference>
<dbReference type="InterPro" id="IPR016024">
    <property type="entry name" value="ARM-type_fold"/>
</dbReference>
<dbReference type="STRING" id="158607.A0A2P5I0M9"/>
<feature type="domain" description="PUM-HD" evidence="5">
    <location>
        <begin position="80"/>
        <end position="446"/>
    </location>
</feature>
<feature type="region of interest" description="Disordered" evidence="4">
    <location>
        <begin position="1"/>
        <end position="117"/>
    </location>
</feature>
<dbReference type="InterPro" id="IPR001313">
    <property type="entry name" value="Pumilio_RNA-bd_rpt"/>
</dbReference>
<gene>
    <name evidence="6" type="ORF">DHEL01_v205529</name>
</gene>
<proteinExistence type="predicted"/>
<dbReference type="AlphaFoldDB" id="A0A2P5I0M9"/>
<dbReference type="Proteomes" id="UP000094444">
    <property type="component" value="Unassembled WGS sequence"/>
</dbReference>
<protein>
    <recommendedName>
        <fullName evidence="5">PUM-HD domain-containing protein</fullName>
    </recommendedName>
</protein>
<dbReference type="Gene3D" id="1.25.10.10">
    <property type="entry name" value="Leucine-rich Repeat Variant"/>
    <property type="match status" value="1"/>
</dbReference>
<feature type="compositionally biased region" description="Acidic residues" evidence="4">
    <location>
        <begin position="45"/>
        <end position="61"/>
    </location>
</feature>
<sequence length="695" mass="77661">MATKSAKAGDKRKAAVEVPEKKVKKIEVKKERPASTRKLFKNEDASDDGSDDDSSDGEEGGAELPAKKKSKQAKGSEKPGGNDVTEKKHDRSGETSRESHIKQKQLAKERKAARPLADELQRAKKIWERLRRKSHVPKEERQQLVDELFEIITGRVKDFVLKHDAVRAVQTALKYAKTEQRKAITQELQGTFAQLAESRYAKFLIGKMLVQNDPEIRDMIIPEFYGKIRKLINHPEAGWILDDIYRGVATKEQKAIILREWYGPEFSLFRKDGDKTETAELARILEENPEKRGPIIKHLLGMIDQLVQKKMNGFTMLHDAMLQCFLNLKAGSEEQMEFTQNIKDDETGDLLKNMAFTKSGSRLACLLLAHGNAKDRKQYLRLYKDTYEAMAGDQFGHRVILTAYDVVDDTVLTSKTIFPEVLGKNEEKHNVIFCANDPNARITLLYPFEGTSKALFPLSHQGDLDIISEIHEIRQSTSKKDAEVRRKELVTAMSPALLEAIAMSAKELVSTSFGCQFVADVLLGAVGDKTSALQAVAEAAAGDPSASEDTQELYSSAYPHPAQTAWADRMYKTLIQGGRFDKATKSIKLVEPPLDFANILYPVIKDHIVAWSTGRSSFVIVALLESESFSQKEKIRKVLKKNRAELEKAATTPVIKQDTGTDAEKQGAGKQKKGRQGKKPPAAGNSGSRKLLEKL</sequence>
<feature type="region of interest" description="Disordered" evidence="4">
    <location>
        <begin position="647"/>
        <end position="695"/>
    </location>
</feature>
<evidence type="ECO:0000256" key="2">
    <source>
        <dbReference type="ARBA" id="ARBA00022884"/>
    </source>
</evidence>
<dbReference type="SMART" id="SM00025">
    <property type="entry name" value="Pumilio"/>
    <property type="match status" value="5"/>
</dbReference>
<comment type="function">
    <text evidence="3">RNA-binding nucleolar protein required for pre-rRNA processing. Involved in production of 18S rRNA and assembly of small ribosomal subunit.</text>
</comment>
<dbReference type="GO" id="GO:0003729">
    <property type="term" value="F:mRNA binding"/>
    <property type="evidence" value="ECO:0007669"/>
    <property type="project" value="TreeGrafter"/>
</dbReference>
<dbReference type="PANTHER" id="PTHR13389:SF0">
    <property type="entry name" value="PUMILIO HOMOLOG 3"/>
    <property type="match status" value="1"/>
</dbReference>
<feature type="compositionally biased region" description="Basic and acidic residues" evidence="4">
    <location>
        <begin position="84"/>
        <end position="117"/>
    </location>
</feature>
<dbReference type="PROSITE" id="PS50303">
    <property type="entry name" value="PUM_HD"/>
    <property type="match status" value="1"/>
</dbReference>
<dbReference type="InterPro" id="IPR012959">
    <property type="entry name" value="CPL_dom"/>
</dbReference>
<keyword evidence="7" id="KW-1185">Reference proteome</keyword>
<evidence type="ECO:0000256" key="3">
    <source>
        <dbReference type="ARBA" id="ARBA00024893"/>
    </source>
</evidence>
<dbReference type="SUPFAM" id="SSF48371">
    <property type="entry name" value="ARM repeat"/>
    <property type="match status" value="1"/>
</dbReference>
<accession>A0A2P5I0M9</accession>
<dbReference type="Pfam" id="PF08144">
    <property type="entry name" value="CPL"/>
    <property type="match status" value="1"/>
</dbReference>
<evidence type="ECO:0000313" key="6">
    <source>
        <dbReference type="EMBL" id="POS76078.1"/>
    </source>
</evidence>